<name>D8TJL6_VOLCA</name>
<feature type="region of interest" description="Disordered" evidence="1">
    <location>
        <begin position="430"/>
        <end position="456"/>
    </location>
</feature>
<protein>
    <submittedName>
        <fullName evidence="2">Uncharacterized protein</fullName>
    </submittedName>
</protein>
<evidence type="ECO:0000313" key="3">
    <source>
        <dbReference type="Proteomes" id="UP000001058"/>
    </source>
</evidence>
<gene>
    <name evidence="2" type="ORF">VOLCADRAFT_86790</name>
</gene>
<dbReference type="Proteomes" id="UP000001058">
    <property type="component" value="Unassembled WGS sequence"/>
</dbReference>
<dbReference type="EMBL" id="GL378324">
    <property type="protein sequence ID" value="EFJ52393.1"/>
    <property type="molecule type" value="Genomic_DNA"/>
</dbReference>
<dbReference type="AlphaFoldDB" id="D8TJL6"/>
<dbReference type="OrthoDB" id="10603073at2759"/>
<reference evidence="2 3" key="1">
    <citation type="journal article" date="2010" name="Science">
        <title>Genomic analysis of organismal complexity in the multicellular green alga Volvox carteri.</title>
        <authorList>
            <person name="Prochnik S.E."/>
            <person name="Umen J."/>
            <person name="Nedelcu A.M."/>
            <person name="Hallmann A."/>
            <person name="Miller S.M."/>
            <person name="Nishii I."/>
            <person name="Ferris P."/>
            <person name="Kuo A."/>
            <person name="Mitros T."/>
            <person name="Fritz-Laylin L.K."/>
            <person name="Hellsten U."/>
            <person name="Chapman J."/>
            <person name="Simakov O."/>
            <person name="Rensing S.A."/>
            <person name="Terry A."/>
            <person name="Pangilinan J."/>
            <person name="Kapitonov V."/>
            <person name="Jurka J."/>
            <person name="Salamov A."/>
            <person name="Shapiro H."/>
            <person name="Schmutz J."/>
            <person name="Grimwood J."/>
            <person name="Lindquist E."/>
            <person name="Lucas S."/>
            <person name="Grigoriev I.V."/>
            <person name="Schmitt R."/>
            <person name="Kirk D."/>
            <person name="Rokhsar D.S."/>
        </authorList>
    </citation>
    <scope>NUCLEOTIDE SEQUENCE [LARGE SCALE GENOMIC DNA]</scope>
    <source>
        <strain evidence="3">f. Nagariensis / Eve</strain>
    </source>
</reference>
<dbReference type="GeneID" id="9617461"/>
<sequence length="638" mass="65242">MVKKDSSLEVFTWSGDAFDLEQERPNGQARLPHHVIAPAVSEAQPVGKFRKRYYVLEPLGVWVKRGRYSCSTFVSPAFEDDVAPSPPAGTTTTTTSQFASGSTIIIANAAAALSQEVSNYEAGGCYALSPRRSTSALSPVFPTSVGACEAASPAPHGLTTALPAAACQHAVICQPAPGCESVSVCPPAAAIFAPPATADCPAPAAAMDLGCRAATTSSRASGMNVGCSDVQLREAVVFRQNSLPVAALYGTPAVAGRVQLGRSLSLASGRCGETNISSSTGYCTKAMAPLPLPASVGAAAGFGAAFAAFDGCCPHPLPPPTTTNPGMLIGERSALPRPPLSPVFPAETNHKATTTSNACAAAVKGPPSSCSCSHSGCYTTPNCHGGCDASGQVWQHSTISAPTSAWPGLAVAPDPTVTCTPGASAGVGPAVSGGNRSSGCVGPKARGFDTRPGHLEPWMMSSMPPTTMGKPMQSHMNTPAVGAVPGFVQQVPPPGSTMPPQATGHVQVPAPSSAPNEMPSSAPWPWPMQRLVQRPMPAPASGQGQALHPVPVNLPGWKQHQEPVPRTTGTAETIAFHDFQLHGGAVPPEQDWEAGCPTEGFGDGCNPPDAEDEGLLPSLSLLTGGLRALPLPIRHSIQ</sequence>
<evidence type="ECO:0000256" key="1">
    <source>
        <dbReference type="SAM" id="MobiDB-lite"/>
    </source>
</evidence>
<proteinExistence type="predicted"/>
<keyword evidence="3" id="KW-1185">Reference proteome</keyword>
<dbReference type="KEGG" id="vcn:VOLCADRAFT_86790"/>
<feature type="region of interest" description="Disordered" evidence="1">
    <location>
        <begin position="500"/>
        <end position="520"/>
    </location>
</feature>
<evidence type="ECO:0000313" key="2">
    <source>
        <dbReference type="EMBL" id="EFJ52393.1"/>
    </source>
</evidence>
<accession>D8TJL6</accession>
<dbReference type="RefSeq" id="XP_002946466.1">
    <property type="nucleotide sequence ID" value="XM_002946420.1"/>
</dbReference>
<organism evidence="3">
    <name type="scientific">Volvox carteri f. nagariensis</name>
    <dbReference type="NCBI Taxonomy" id="3068"/>
    <lineage>
        <taxon>Eukaryota</taxon>
        <taxon>Viridiplantae</taxon>
        <taxon>Chlorophyta</taxon>
        <taxon>core chlorophytes</taxon>
        <taxon>Chlorophyceae</taxon>
        <taxon>CS clade</taxon>
        <taxon>Chlamydomonadales</taxon>
        <taxon>Volvocaceae</taxon>
        <taxon>Volvox</taxon>
    </lineage>
</organism>
<dbReference type="InParanoid" id="D8TJL6"/>